<comment type="caution">
    <text evidence="1">The sequence shown here is derived from an EMBL/GenBank/DDBJ whole genome shotgun (WGS) entry which is preliminary data.</text>
</comment>
<dbReference type="Proteomes" id="UP001085076">
    <property type="component" value="Unassembled WGS sequence"/>
</dbReference>
<name>A0A9D5BTW0_9LILI</name>
<evidence type="ECO:0000313" key="1">
    <source>
        <dbReference type="EMBL" id="KAJ0960521.1"/>
    </source>
</evidence>
<sequence>MEISEMLSKYLTLPPTKHRILAVHGLKRIDLCHPFTAHRPRNPRIPVHIEGKDFIRARDQFPPLNFDHIGGLLGNFRPGVIGGLCVMEDEDLGFRLYVCGLRVFRWNAV</sequence>
<dbReference type="EMBL" id="JAGGNH010000072">
    <property type="protein sequence ID" value="KAJ0960521.1"/>
    <property type="molecule type" value="Genomic_DNA"/>
</dbReference>
<proteinExistence type="predicted"/>
<evidence type="ECO:0000313" key="2">
    <source>
        <dbReference type="Proteomes" id="UP001085076"/>
    </source>
</evidence>
<organism evidence="1 2">
    <name type="scientific">Dioscorea zingiberensis</name>
    <dbReference type="NCBI Taxonomy" id="325984"/>
    <lineage>
        <taxon>Eukaryota</taxon>
        <taxon>Viridiplantae</taxon>
        <taxon>Streptophyta</taxon>
        <taxon>Embryophyta</taxon>
        <taxon>Tracheophyta</taxon>
        <taxon>Spermatophyta</taxon>
        <taxon>Magnoliopsida</taxon>
        <taxon>Liliopsida</taxon>
        <taxon>Dioscoreales</taxon>
        <taxon>Dioscoreaceae</taxon>
        <taxon>Dioscorea</taxon>
    </lineage>
</organism>
<keyword evidence="2" id="KW-1185">Reference proteome</keyword>
<accession>A0A9D5BTW0</accession>
<dbReference type="AlphaFoldDB" id="A0A9D5BTW0"/>
<gene>
    <name evidence="1" type="ORF">J5N97_001611</name>
</gene>
<protein>
    <submittedName>
        <fullName evidence="1">Uncharacterized protein</fullName>
    </submittedName>
</protein>
<reference evidence="1 2" key="1">
    <citation type="journal article" date="2022" name="Hortic Res">
        <title>The genome of Dioscorea zingiberensis sheds light on the biosynthesis, origin and evolution of the medicinally important diosgenin saponins.</title>
        <authorList>
            <person name="Li Y."/>
            <person name="Tan C."/>
            <person name="Li Z."/>
            <person name="Guo J."/>
            <person name="Li S."/>
            <person name="Chen X."/>
            <person name="Wang C."/>
            <person name="Dai X."/>
            <person name="Yang H."/>
            <person name="Song W."/>
            <person name="Hou L."/>
            <person name="Xu J."/>
            <person name="Tong Z."/>
            <person name="Xu A."/>
            <person name="Yuan X."/>
            <person name="Wang W."/>
            <person name="Yang Q."/>
            <person name="Chen L."/>
            <person name="Sun Z."/>
            <person name="Wang K."/>
            <person name="Pan B."/>
            <person name="Chen J."/>
            <person name="Bao Y."/>
            <person name="Liu F."/>
            <person name="Qi X."/>
            <person name="Gang D.R."/>
            <person name="Wen J."/>
            <person name="Li J."/>
        </authorList>
    </citation>
    <scope>NUCLEOTIDE SEQUENCE [LARGE SCALE GENOMIC DNA]</scope>
    <source>
        <strain evidence="1">Dzin_1.0</strain>
    </source>
</reference>